<keyword evidence="2 5" id="KW-1017">Isopeptide bond</keyword>
<proteinExistence type="inferred from homology"/>
<dbReference type="PANTHER" id="PTHR14986">
    <property type="entry name" value="RURM1 PROTEIN"/>
    <property type="match status" value="1"/>
</dbReference>
<dbReference type="GO" id="GO:0032447">
    <property type="term" value="P:protein urmylation"/>
    <property type="evidence" value="ECO:0007669"/>
    <property type="project" value="UniProtKB-UniRule"/>
</dbReference>
<dbReference type="AlphaFoldDB" id="A0A8C6MTB9"/>
<comment type="caution">
    <text evidence="5">Lacks conserved residue(s) required for the propagation of feature annotation.</text>
</comment>
<comment type="subunit">
    <text evidence="5">Component of a complex at least composed of URM1, CTU2/NCS2 and CTU1/ATPBD3.</text>
</comment>
<comment type="pathway">
    <text evidence="5 6">tRNA modification; 5-methoxycarbonylmethyl-2-thiouridine-tRNA biosynthesis.</text>
</comment>
<accession>A0A8C6MTB9</accession>
<keyword evidence="8" id="KW-1185">Reference proteome</keyword>
<keyword evidence="1 5" id="KW-0963">Cytoplasm</keyword>
<dbReference type="GO" id="GO:0034227">
    <property type="term" value="P:tRNA thio-modification"/>
    <property type="evidence" value="ECO:0007669"/>
    <property type="project" value="UniProtKB-UniRule"/>
</dbReference>
<evidence type="ECO:0000313" key="8">
    <source>
        <dbReference type="Proteomes" id="UP000694415"/>
    </source>
</evidence>
<dbReference type="InterPro" id="IPR012675">
    <property type="entry name" value="Beta-grasp_dom_sf"/>
</dbReference>
<comment type="function">
    <text evidence="5">Acts as a sulfur carrier required for 2-thiolation of mcm(5)S(2)U at tRNA wobble positions of cytosolic tRNA(Lys), tRNA(Glu) and tRNA(Gln). Serves as sulfur donor in tRNA 2-thiolation reaction by being thiocarboxylated (-COSH) at its C-terminus by MOCS3. The sulfur is then transferred to tRNA to form 2-thiolation of mcm(5)S(2)U. Also acts as a ubiquitin-like protein (UBL) that is covalently conjugated via an isopeptide bond to lysine residues of target proteins such as MOCS3, ATPBD3, CTU2, USP15 and CAS. The thiocarboxylated form serves as substrate for conjugation and oxidative stress specifically induces the formation of UBL-protein conjugates.</text>
</comment>
<reference evidence="7" key="2">
    <citation type="submission" date="2025-09" db="UniProtKB">
        <authorList>
            <consortium name="Ensembl"/>
        </authorList>
    </citation>
    <scope>IDENTIFICATION</scope>
</reference>
<evidence type="ECO:0000256" key="1">
    <source>
        <dbReference type="ARBA" id="ARBA00022490"/>
    </source>
</evidence>
<dbReference type="Pfam" id="PF09138">
    <property type="entry name" value="Urm1"/>
    <property type="match status" value="1"/>
</dbReference>
<evidence type="ECO:0000313" key="7">
    <source>
        <dbReference type="Ensembl" id="ENSMSIP00000010515.1"/>
    </source>
</evidence>
<dbReference type="Gene3D" id="3.10.20.30">
    <property type="match status" value="1"/>
</dbReference>
<dbReference type="UniPathway" id="UPA00988"/>
<protein>
    <recommendedName>
        <fullName evidence="5 6">Ubiquitin-related modifier 1</fullName>
    </recommendedName>
</protein>
<reference evidence="7" key="1">
    <citation type="submission" date="2025-08" db="UniProtKB">
        <authorList>
            <consortium name="Ensembl"/>
        </authorList>
    </citation>
    <scope>IDENTIFICATION</scope>
</reference>
<dbReference type="GO" id="GO:0002098">
    <property type="term" value="P:tRNA wobble uridine modification"/>
    <property type="evidence" value="ECO:0007669"/>
    <property type="project" value="UniProtKB-UniRule"/>
</dbReference>
<dbReference type="CDD" id="cd01764">
    <property type="entry name" value="Ubl_Urm1"/>
    <property type="match status" value="1"/>
</dbReference>
<dbReference type="InterPro" id="IPR016155">
    <property type="entry name" value="Mopterin_synth/thiamin_S_b"/>
</dbReference>
<name>A0A8C6MTB9_MUSSI</name>
<evidence type="ECO:0000256" key="5">
    <source>
        <dbReference type="HAMAP-Rule" id="MF_03048"/>
    </source>
</evidence>
<sequence>KTYNSSSDTDVCIVRWQLRRETTGGGAELLFDGVKKHQVALPGQEEPWDIRNLLVWIKKNLLKERPELFIQGDSVRPGILVLINDADWELLVSTSSDTPPQPLPSLLQWETLGFCQGWVISVSFMPPPTPRQTVPVFCLK</sequence>
<evidence type="ECO:0000256" key="4">
    <source>
        <dbReference type="ARBA" id="ARBA00022786"/>
    </source>
</evidence>
<comment type="PTM">
    <text evidence="5">C-terminal thiocarboxylation occurs in 2 steps, it is first acyl-adenylated (-COAMP) via the hesA/moeB/thiF part of MOCS3, then thiocarboxylated (-COSH) via the rhodanese domain of MOCS3.</text>
</comment>
<keyword evidence="3 5" id="KW-0819">tRNA processing</keyword>
<dbReference type="HAMAP" id="MF_03048">
    <property type="entry name" value="Urm1"/>
    <property type="match status" value="1"/>
</dbReference>
<keyword evidence="4 5" id="KW-0833">Ubl conjugation pathway</keyword>
<evidence type="ECO:0000256" key="3">
    <source>
        <dbReference type="ARBA" id="ARBA00022694"/>
    </source>
</evidence>
<comment type="similarity">
    <text evidence="5 6">Belongs to the URM1 family.</text>
</comment>
<dbReference type="GeneTree" id="ENSGT00390000005101"/>
<dbReference type="Ensembl" id="ENSMSIT00000013320.1">
    <property type="protein sequence ID" value="ENSMSIP00000010515.1"/>
    <property type="gene ID" value="ENSMSIG00000009200.1"/>
</dbReference>
<dbReference type="GO" id="GO:0005829">
    <property type="term" value="C:cytosol"/>
    <property type="evidence" value="ECO:0007669"/>
    <property type="project" value="UniProtKB-UniRule"/>
</dbReference>
<gene>
    <name evidence="5" type="primary">URM1</name>
</gene>
<evidence type="ECO:0000256" key="6">
    <source>
        <dbReference type="RuleBase" id="RU361182"/>
    </source>
</evidence>
<organism evidence="7 8">
    <name type="scientific">Mus spicilegus</name>
    <name type="common">Mound-building mouse</name>
    <dbReference type="NCBI Taxonomy" id="10103"/>
    <lineage>
        <taxon>Eukaryota</taxon>
        <taxon>Metazoa</taxon>
        <taxon>Chordata</taxon>
        <taxon>Craniata</taxon>
        <taxon>Vertebrata</taxon>
        <taxon>Euteleostomi</taxon>
        <taxon>Mammalia</taxon>
        <taxon>Eutheria</taxon>
        <taxon>Euarchontoglires</taxon>
        <taxon>Glires</taxon>
        <taxon>Rodentia</taxon>
        <taxon>Myomorpha</taxon>
        <taxon>Muroidea</taxon>
        <taxon>Muridae</taxon>
        <taxon>Murinae</taxon>
        <taxon>Mus</taxon>
        <taxon>Mus</taxon>
    </lineage>
</organism>
<dbReference type="SUPFAM" id="SSF54285">
    <property type="entry name" value="MoaD/ThiS"/>
    <property type="match status" value="1"/>
</dbReference>
<dbReference type="InterPro" id="IPR015221">
    <property type="entry name" value="Urm1"/>
</dbReference>
<dbReference type="Proteomes" id="UP000694415">
    <property type="component" value="Unplaced"/>
</dbReference>
<comment type="subcellular location">
    <subcellularLocation>
        <location evidence="5 6">Cytoplasm</location>
    </subcellularLocation>
</comment>
<evidence type="ECO:0000256" key="2">
    <source>
        <dbReference type="ARBA" id="ARBA00022499"/>
    </source>
</evidence>